<feature type="domain" description="Ubiquitin-like protease family profile" evidence="5">
    <location>
        <begin position="758"/>
        <end position="908"/>
    </location>
</feature>
<dbReference type="PANTHER" id="PTHR31569">
    <property type="entry name" value="SWIM-TYPE DOMAIN-CONTAINING PROTEIN"/>
    <property type="match status" value="1"/>
</dbReference>
<keyword evidence="2" id="KW-0645">Protease</keyword>
<feature type="region of interest" description="Disordered" evidence="4">
    <location>
        <begin position="502"/>
        <end position="556"/>
    </location>
</feature>
<dbReference type="Gene3D" id="3.40.395.10">
    <property type="entry name" value="Adenoviral Proteinase, Chain A"/>
    <property type="match status" value="1"/>
</dbReference>
<dbReference type="InterPro" id="IPR038765">
    <property type="entry name" value="Papain-like_cys_pep_sf"/>
</dbReference>
<keyword evidence="3" id="KW-0378">Hydrolase</keyword>
<dbReference type="InterPro" id="IPR003653">
    <property type="entry name" value="Peptidase_C48_C"/>
</dbReference>
<proteinExistence type="inferred from homology"/>
<dbReference type="SUPFAM" id="SSF54001">
    <property type="entry name" value="Cysteine proteinases"/>
    <property type="match status" value="1"/>
</dbReference>
<evidence type="ECO:0000256" key="2">
    <source>
        <dbReference type="ARBA" id="ARBA00022670"/>
    </source>
</evidence>
<dbReference type="GO" id="GO:0006508">
    <property type="term" value="P:proteolysis"/>
    <property type="evidence" value="ECO:0007669"/>
    <property type="project" value="UniProtKB-KW"/>
</dbReference>
<dbReference type="InterPro" id="IPR048324">
    <property type="entry name" value="ZSWIM1-3_RNaseH-like"/>
</dbReference>
<dbReference type="PANTHER" id="PTHR31569:SF4">
    <property type="entry name" value="SWIM-TYPE DOMAIN-CONTAINING PROTEIN"/>
    <property type="match status" value="1"/>
</dbReference>
<protein>
    <recommendedName>
        <fullName evidence="5">Ubiquitin-like protease family profile domain-containing protein</fullName>
    </recommendedName>
</protein>
<organism evidence="6 7">
    <name type="scientific">Phytophthora rubi</name>
    <dbReference type="NCBI Taxonomy" id="129364"/>
    <lineage>
        <taxon>Eukaryota</taxon>
        <taxon>Sar</taxon>
        <taxon>Stramenopiles</taxon>
        <taxon>Oomycota</taxon>
        <taxon>Peronosporomycetes</taxon>
        <taxon>Peronosporales</taxon>
        <taxon>Peronosporaceae</taxon>
        <taxon>Phytophthora</taxon>
    </lineage>
</organism>
<dbReference type="GO" id="GO:0008234">
    <property type="term" value="F:cysteine-type peptidase activity"/>
    <property type="evidence" value="ECO:0007669"/>
    <property type="project" value="InterPro"/>
</dbReference>
<dbReference type="AlphaFoldDB" id="A0A6A3LKV0"/>
<dbReference type="PROSITE" id="PS50600">
    <property type="entry name" value="ULP_PROTEASE"/>
    <property type="match status" value="1"/>
</dbReference>
<name>A0A6A3LKV0_9STRA</name>
<comment type="caution">
    <text evidence="6">The sequence shown here is derived from an EMBL/GenBank/DDBJ whole genome shotgun (WGS) entry which is preliminary data.</text>
</comment>
<dbReference type="Pfam" id="PF21056">
    <property type="entry name" value="ZSWIM1-3_RNaseH-like"/>
    <property type="match status" value="1"/>
</dbReference>
<evidence type="ECO:0000256" key="1">
    <source>
        <dbReference type="ARBA" id="ARBA00005234"/>
    </source>
</evidence>
<evidence type="ECO:0000256" key="3">
    <source>
        <dbReference type="ARBA" id="ARBA00022801"/>
    </source>
</evidence>
<dbReference type="InterPro" id="IPR052579">
    <property type="entry name" value="Zinc_finger_SWIM"/>
</dbReference>
<evidence type="ECO:0000256" key="4">
    <source>
        <dbReference type="SAM" id="MobiDB-lite"/>
    </source>
</evidence>
<evidence type="ECO:0000313" key="6">
    <source>
        <dbReference type="EMBL" id="KAE9020032.1"/>
    </source>
</evidence>
<accession>A0A6A3LKV0</accession>
<reference evidence="6 7" key="1">
    <citation type="submission" date="2018-09" db="EMBL/GenBank/DDBJ databases">
        <title>Genomic investigation of the strawberry pathogen Phytophthora fragariae indicates pathogenicity is determined by transcriptional variation in three key races.</title>
        <authorList>
            <person name="Adams T.M."/>
            <person name="Armitage A.D."/>
            <person name="Sobczyk M.K."/>
            <person name="Bates H.J."/>
            <person name="Dunwell J.M."/>
            <person name="Nellist C.F."/>
            <person name="Harrison R.J."/>
        </authorList>
    </citation>
    <scope>NUCLEOTIDE SEQUENCE [LARGE SCALE GENOMIC DNA]</scope>
    <source>
        <strain evidence="6 7">SCRP249</strain>
    </source>
</reference>
<dbReference type="Proteomes" id="UP000429607">
    <property type="component" value="Unassembled WGS sequence"/>
</dbReference>
<gene>
    <name evidence="6" type="ORF">PR001_g13709</name>
</gene>
<comment type="similarity">
    <text evidence="1">Belongs to the peptidase C48 family.</text>
</comment>
<dbReference type="EMBL" id="QXFV01000951">
    <property type="protein sequence ID" value="KAE9020032.1"/>
    <property type="molecule type" value="Genomic_DNA"/>
</dbReference>
<evidence type="ECO:0000259" key="5">
    <source>
        <dbReference type="PROSITE" id="PS50600"/>
    </source>
</evidence>
<sequence length="942" mass="107929">MGSPVMRDVELMVDCGGKASRIYDYIRSNTAHRVTMTDVYNMISRIKKGGSELSDEDQVAELLVNFNMSAEGNVSTVNENARGQTAVVSISSELMRKHYSRFPELLLVDCTHKTNRNRYQLCTLMVMDQFGNGQPVQHSVIERNADWHMVKVLEHFQAVNEWERTEVVMVDKDLNEVEVLKRMLPHCRILLCHFHVIKWLKKAVRDDKKYGTYPSEVLKQIDFCVHNMVYSKTEFELNDNAQELKTLTLRNEREELWSYFDKNWMACQEMWVDAFRLQLPHFRNNTNNRLESFFGKLKVDLDSSFSMVQCLSAILNFQRRKEDAYNMKTLIPGSTRNANYGEEMNQLLGMTTEWVADVFFEEYQFATNPDTMQHYTFIETDTMVNVVRGDRRHHVDRASSLCDCEFSATLKLPCRHVILYRKHAGILLVIPYASIQSRWLRSGSPDAVLPTVDMPLRVFTRRDGVARKKQMTEKDKFKRAQNVVGRISSELTELTDDRFERATDAADDGSQVEPTQVGSNAEEGEEEKDGIIHGGSPQTEPLKMKPFNARAPKVGRPRLVRVDADNKRHAEQKSYNQGKTLRKAVRGEDVMEVAQYIRTHKPGLEQLHSFLDTFEVRFTRHTKKKMTVQSRPPDAANTLTFRLPQTLVTKALEEIRKTSGSTVVDLACSQTDTDVQWVVTIEGAGEFSEQQLKATYYLGDLAKLGLQCYSWLMTSVDPLLEERCRAAGGTVCGETEAYAVAKELMKTWPHTQLPGFDFPIEWSNIYCAREETWYNDLVIEAFTTTLSAKYGKNKTIFLPQLQLPDTNEGNRVPEATRAALEMATEDYIFLPINLNSSHWACIVVDNVKGALMCYDSVDKRTHLKLLQAIANEIISTTLTGFAQTTMHSPTQKDSDSCGLFVCLFFWKRLWKEAGSDYTHMGLRLRRWKVLHAIIEFSKGQGA</sequence>
<dbReference type="Pfam" id="PF02902">
    <property type="entry name" value="Peptidase_C48"/>
    <property type="match status" value="1"/>
</dbReference>
<evidence type="ECO:0000313" key="7">
    <source>
        <dbReference type="Proteomes" id="UP000429607"/>
    </source>
</evidence>